<evidence type="ECO:0008006" key="3">
    <source>
        <dbReference type="Google" id="ProtNLM"/>
    </source>
</evidence>
<dbReference type="AlphaFoldDB" id="G3MT74"/>
<accession>G3MT74</accession>
<proteinExistence type="evidence at transcript level"/>
<evidence type="ECO:0000256" key="1">
    <source>
        <dbReference type="SAM" id="MobiDB-lite"/>
    </source>
</evidence>
<sequence>MKGLSKTGRSILTSLGYNPRAPSRQSCEISDEARAHIHVDPIPKNMHPEYNQERRQARAKVLVEQHAQDPHARFVDAAEYKREGFVAVAVAAATGIKTTAASVRCTDATDAEEVAIALAISEAECCTVLSDSRNAVRNFAKGRVCAQAAAMISKLQLQDRGNTIRIK</sequence>
<evidence type="ECO:0000313" key="2">
    <source>
        <dbReference type="EMBL" id="AEO36692.1"/>
    </source>
</evidence>
<reference evidence="2" key="1">
    <citation type="journal article" date="2011" name="PLoS ONE">
        <title>A deep insight into the sialotranscriptome of the gulf coast tick, Amblyomma maculatum.</title>
        <authorList>
            <person name="Karim S."/>
            <person name="Singh P."/>
            <person name="Ribeiro J.M."/>
        </authorList>
    </citation>
    <scope>NUCLEOTIDE SEQUENCE</scope>
    <source>
        <tissue evidence="2">Salivary gland</tissue>
    </source>
</reference>
<name>G3MT74_AMBMU</name>
<feature type="region of interest" description="Disordered" evidence="1">
    <location>
        <begin position="1"/>
        <end position="26"/>
    </location>
</feature>
<protein>
    <recommendedName>
        <fullName evidence="3">RNase H type-1 domain-containing protein</fullName>
    </recommendedName>
</protein>
<feature type="compositionally biased region" description="Polar residues" evidence="1">
    <location>
        <begin position="7"/>
        <end position="16"/>
    </location>
</feature>
<organism evidence="2">
    <name type="scientific">Amblyomma maculatum</name>
    <name type="common">Gulf Coast tick</name>
    <dbReference type="NCBI Taxonomy" id="34609"/>
    <lineage>
        <taxon>Eukaryota</taxon>
        <taxon>Metazoa</taxon>
        <taxon>Ecdysozoa</taxon>
        <taxon>Arthropoda</taxon>
        <taxon>Chelicerata</taxon>
        <taxon>Arachnida</taxon>
        <taxon>Acari</taxon>
        <taxon>Parasitiformes</taxon>
        <taxon>Ixodida</taxon>
        <taxon>Ixodoidea</taxon>
        <taxon>Ixodidae</taxon>
        <taxon>Amblyomminae</taxon>
        <taxon>Amblyomma</taxon>
    </lineage>
</organism>
<dbReference type="EMBL" id="JO845075">
    <property type="protein sequence ID" value="AEO36692.1"/>
    <property type="molecule type" value="mRNA"/>
</dbReference>